<dbReference type="AlphaFoldDB" id="A0A2M9R641"/>
<dbReference type="Proteomes" id="UP000231960">
    <property type="component" value="Unassembled WGS sequence"/>
</dbReference>
<name>A0A2M9R641_9FLAO</name>
<accession>A0A2M9R641</accession>
<evidence type="ECO:0000313" key="2">
    <source>
        <dbReference type="EMBL" id="PJR04314.1"/>
    </source>
</evidence>
<evidence type="ECO:0000313" key="3">
    <source>
        <dbReference type="Proteomes" id="UP000231960"/>
    </source>
</evidence>
<proteinExistence type="predicted"/>
<comment type="caution">
    <text evidence="2">The sequence shown here is derived from an EMBL/GenBank/DDBJ whole genome shotgun (WGS) entry which is preliminary data.</text>
</comment>
<evidence type="ECO:0000259" key="1">
    <source>
        <dbReference type="Pfam" id="PF13488"/>
    </source>
</evidence>
<organism evidence="2 3">
    <name type="scientific">Avrilella dinanensis</name>
    <dbReference type="NCBI Taxonomy" id="2008672"/>
    <lineage>
        <taxon>Bacteria</taxon>
        <taxon>Pseudomonadati</taxon>
        <taxon>Bacteroidota</taxon>
        <taxon>Flavobacteriia</taxon>
        <taxon>Flavobacteriales</taxon>
        <taxon>Flavobacteriaceae</taxon>
        <taxon>Avrilella</taxon>
    </lineage>
</organism>
<dbReference type="Pfam" id="PF13488">
    <property type="entry name" value="Gly-zipper_Omp"/>
    <property type="match status" value="1"/>
</dbReference>
<feature type="domain" description="Glycine zipper" evidence="1">
    <location>
        <begin position="83"/>
        <end position="127"/>
    </location>
</feature>
<dbReference type="PANTHER" id="PTHR21525:SF9">
    <property type="entry name" value="CHANNEL_COLICIN DOMAIN-CONTAINING PROTEIN"/>
    <property type="match status" value="1"/>
</dbReference>
<dbReference type="PANTHER" id="PTHR21525">
    <property type="entry name" value="MOTILE SPERM PROTEIN"/>
    <property type="match status" value="1"/>
</dbReference>
<dbReference type="EMBL" id="NIPO01000001">
    <property type="protein sequence ID" value="PJR04314.1"/>
    <property type="molecule type" value="Genomic_DNA"/>
</dbReference>
<keyword evidence="3" id="KW-1185">Reference proteome</keyword>
<sequence length="137" mass="13636">MEFFKRPKKGAFFLIAPLATKTAEQITSEYAATMKSVSKIARAGGHLVSVGEIGYGVYQDGGWGYNANVATGGAIGGTIGAWGGAKAGAAAGAVIGSFIPILGTGAGAVIGGIVGGIVGSQVGSDAGKYLVRETYNY</sequence>
<protein>
    <recommendedName>
        <fullName evidence="1">Glycine zipper domain-containing protein</fullName>
    </recommendedName>
</protein>
<gene>
    <name evidence="2" type="ORF">CDL10_07040</name>
</gene>
<reference evidence="2 3" key="1">
    <citation type="submission" date="2017-06" db="EMBL/GenBank/DDBJ databases">
        <title>Description of Avrilella dinanensis gen. nov. sp. nov.</title>
        <authorList>
            <person name="Leyer C."/>
            <person name="Sassi M."/>
            <person name="Minet J."/>
            <person name="Kayal S."/>
            <person name="Cattoir V."/>
        </authorList>
    </citation>
    <scope>NUCLEOTIDE SEQUENCE [LARGE SCALE GENOMIC DNA]</scope>
    <source>
        <strain evidence="2 3">UR159</strain>
    </source>
</reference>
<dbReference type="InterPro" id="IPR039567">
    <property type="entry name" value="Gly-zipper"/>
</dbReference>